<evidence type="ECO:0000313" key="1">
    <source>
        <dbReference type="EMBL" id="GJJ07985.1"/>
    </source>
</evidence>
<dbReference type="Proteomes" id="UP001050691">
    <property type="component" value="Unassembled WGS sequence"/>
</dbReference>
<dbReference type="CDD" id="cd23428">
    <property type="entry name" value="beta-trefoil_Ricin_SPI"/>
    <property type="match status" value="1"/>
</dbReference>
<comment type="caution">
    <text evidence="1">The sequence shown here is derived from an EMBL/GenBank/DDBJ whole genome shotgun (WGS) entry which is preliminary data.</text>
</comment>
<protein>
    <submittedName>
        <fullName evidence="1">Uncharacterized protein</fullName>
    </submittedName>
</protein>
<reference evidence="1" key="1">
    <citation type="submission" date="2021-10" db="EMBL/GenBank/DDBJ databases">
        <title>De novo Genome Assembly of Clathrus columnatus (Basidiomycota, Fungi) Using Illumina and Nanopore Sequence Data.</title>
        <authorList>
            <person name="Ogiso-Tanaka E."/>
            <person name="Itagaki H."/>
            <person name="Hosoya T."/>
            <person name="Hosaka K."/>
        </authorList>
    </citation>
    <scope>NUCLEOTIDE SEQUENCE</scope>
    <source>
        <strain evidence="1">MO-923</strain>
    </source>
</reference>
<dbReference type="GO" id="GO:0004867">
    <property type="term" value="F:serine-type endopeptidase inhibitor activity"/>
    <property type="evidence" value="ECO:0007669"/>
    <property type="project" value="InterPro"/>
</dbReference>
<organism evidence="1 2">
    <name type="scientific">Clathrus columnatus</name>
    <dbReference type="NCBI Taxonomy" id="1419009"/>
    <lineage>
        <taxon>Eukaryota</taxon>
        <taxon>Fungi</taxon>
        <taxon>Dikarya</taxon>
        <taxon>Basidiomycota</taxon>
        <taxon>Agaricomycotina</taxon>
        <taxon>Agaricomycetes</taxon>
        <taxon>Phallomycetidae</taxon>
        <taxon>Phallales</taxon>
        <taxon>Clathraceae</taxon>
        <taxon>Clathrus</taxon>
    </lineage>
</organism>
<gene>
    <name evidence="1" type="ORF">Clacol_002192</name>
</gene>
<dbReference type="Gene3D" id="2.80.10.50">
    <property type="match status" value="3"/>
</dbReference>
<dbReference type="InterPro" id="IPR031755">
    <property type="entry name" value="Inhibitor_I66"/>
</dbReference>
<keyword evidence="2" id="KW-1185">Reference proteome</keyword>
<dbReference type="Pfam" id="PF16850">
    <property type="entry name" value="Inhibitor_I66"/>
    <property type="match status" value="2"/>
</dbReference>
<sequence length="424" mass="47858">MHLQPGYYTIHNGDNLVGRSFAEDLSLNPKTVFNATTDTESIWQIDSLPDGKYILRNFEAPVTAIDGHVKAVIYPNINEHLKVFEWHVTPRHHQGKHLYTIATPNGDGFWHTTSDGFSPIAVGHISVGTSDPPFFTKSALFRIEPVTLRSGVYTIHNGSSPVGRASFEDFSLKPKPIFNATDAARSLWYIHAEKNGKYKLFNLGGSVAAIKDRLFAFIQHDLDRSSSGLLNHSFIKEDSYTRSRGLAMMDGSRLPTSFLRIVPSVLRSGFYKIRNRDHLVGRAFIEDQSLGPKPILNKTDNPHATWFIQNIGPNRYKLSASQGFDVESLDFTSEKFRGYDPVAAEKQDDESALSVFAFLEPKFTGFHWLITPRFEYGEDVYTSWCAHEKEKSQIEIKNVLFENPIPPNLLFKIDPLAVPIREAL</sequence>
<evidence type="ECO:0000313" key="2">
    <source>
        <dbReference type="Proteomes" id="UP001050691"/>
    </source>
</evidence>
<proteinExistence type="predicted"/>
<name>A0AAV5A4P0_9AGAM</name>
<accession>A0AAV5A4P0</accession>
<dbReference type="AlphaFoldDB" id="A0AAV5A4P0"/>
<dbReference type="EMBL" id="BPWL01000002">
    <property type="protein sequence ID" value="GJJ07985.1"/>
    <property type="molecule type" value="Genomic_DNA"/>
</dbReference>